<protein>
    <recommendedName>
        <fullName evidence="7">Dynamin N-terminal domain-containing protein</fullName>
    </recommendedName>
</protein>
<evidence type="ECO:0000256" key="5">
    <source>
        <dbReference type="ARBA" id="ARBA00023136"/>
    </source>
</evidence>
<accession>A0A0D7CBL1</accession>
<dbReference type="InterPro" id="IPR027094">
    <property type="entry name" value="Mitofusin_fam"/>
</dbReference>
<keyword evidence="3" id="KW-0378">Hydrolase</keyword>
<sequence>MTDIAGVQMDLEDALEEAEQWLTSLGALSADSGIAVDALAAALKRVEALRARASSVLMNVALLGAFSSGKSFLLSGLQGGLQLEIVGNARKYIGLLPSDTRPTSTCPATVEPVAQRQAVEGRDCSGRGFLRVRFSGSWSWEDIGPSPTPATVASYASSLRTNTHSGRLDGHRNREVDEIQLLVSSFTLQAKLYDLPGHGSTNKAHDAIVRARMQDADCFLYVATSTRTLDDSDLSLIRFLYDHHKQTGKKVIWVVTAIDKAADLGLDDKPAWQATVEENERFLADNFRLPDGRPDAGFIGSGFMAVSPALEARGQLALDPDGGHYDPAAGAALVGESHMEDLRERLRKVIEQDSGRKHLQQIVEEARAVVRPHSRALVRALEAERAPHNALKGNLSALTTLQQELNSAIEGLSSELERMLQRRIHAADLAFDRSPTLASHLHDVLDDQIRQGDIRKPAVDNEIEVRKIQEMRGWMTEPAGPATRWDMQFDAFKTDVLRLLDQHLRDEVMAGDLGQLRSLDVADLIVPRDAKERHSHARDVLKRITAVTGAAGAMGGAATSLGLASGGTLLPVGAAILGGMALFEAVHYRKTRGSSLDLQRQELIGHLDNAAQGARERFQATAAAVGSDVIANALGILTERRNELSQQITRIRQRLSAQENLDRQTRISQLEPVSQRGVSIVRTLTALAR</sequence>
<dbReference type="PANTHER" id="PTHR10465:SF0">
    <property type="entry name" value="SARCALUMENIN"/>
    <property type="match status" value="1"/>
</dbReference>
<dbReference type="Proteomes" id="UP000032458">
    <property type="component" value="Unassembled WGS sequence"/>
</dbReference>
<reference evidence="8 9" key="1">
    <citation type="submission" date="2014-09" db="EMBL/GenBank/DDBJ databases">
        <title>Draft genome sequence of Streptomyces natalensis ATCC 27448, producer of the antifungal pimaricin.</title>
        <authorList>
            <person name="Mendes M.V."/>
            <person name="Beites T."/>
            <person name="Pires S."/>
            <person name="Santos C.L."/>
            <person name="Moradas-Ferreira P."/>
        </authorList>
    </citation>
    <scope>NUCLEOTIDE SEQUENCE [LARGE SCALE GENOMIC DNA]</scope>
    <source>
        <strain evidence="8 9">ATCC 27448</strain>
    </source>
</reference>
<keyword evidence="9" id="KW-1185">Reference proteome</keyword>
<dbReference type="InterPro" id="IPR045063">
    <property type="entry name" value="Dynamin_N"/>
</dbReference>
<name>A0A0D7CBL1_9ACTN</name>
<dbReference type="RefSeq" id="WP_030063846.1">
    <property type="nucleotide sequence ID" value="NZ_JRKI01000062.1"/>
</dbReference>
<evidence type="ECO:0000259" key="7">
    <source>
        <dbReference type="Pfam" id="PF00350"/>
    </source>
</evidence>
<dbReference type="GO" id="GO:0016020">
    <property type="term" value="C:membrane"/>
    <property type="evidence" value="ECO:0007669"/>
    <property type="project" value="UniProtKB-SubCell"/>
</dbReference>
<evidence type="ECO:0000256" key="2">
    <source>
        <dbReference type="ARBA" id="ARBA00022741"/>
    </source>
</evidence>
<evidence type="ECO:0000256" key="6">
    <source>
        <dbReference type="SAM" id="Coils"/>
    </source>
</evidence>
<dbReference type="Gene3D" id="3.40.50.300">
    <property type="entry name" value="P-loop containing nucleotide triphosphate hydrolases"/>
    <property type="match status" value="1"/>
</dbReference>
<evidence type="ECO:0000256" key="3">
    <source>
        <dbReference type="ARBA" id="ARBA00022801"/>
    </source>
</evidence>
<dbReference type="InterPro" id="IPR027417">
    <property type="entry name" value="P-loop_NTPase"/>
</dbReference>
<keyword evidence="6" id="KW-0175">Coiled coil</keyword>
<gene>
    <name evidence="8" type="ORF">SNA_37330</name>
</gene>
<dbReference type="PANTHER" id="PTHR10465">
    <property type="entry name" value="TRANSMEMBRANE GTPASE FZO1"/>
    <property type="match status" value="1"/>
</dbReference>
<dbReference type="EMBL" id="JRKI01000062">
    <property type="protein sequence ID" value="KIZ13674.1"/>
    <property type="molecule type" value="Genomic_DNA"/>
</dbReference>
<comment type="subcellular location">
    <subcellularLocation>
        <location evidence="1">Membrane</location>
    </subcellularLocation>
</comment>
<feature type="domain" description="Dynamin N-terminal" evidence="7">
    <location>
        <begin position="60"/>
        <end position="257"/>
    </location>
</feature>
<keyword evidence="5" id="KW-0472">Membrane</keyword>
<evidence type="ECO:0000313" key="8">
    <source>
        <dbReference type="EMBL" id="KIZ13674.1"/>
    </source>
</evidence>
<evidence type="ECO:0000256" key="4">
    <source>
        <dbReference type="ARBA" id="ARBA00023134"/>
    </source>
</evidence>
<dbReference type="PATRIC" id="fig|1240678.4.peg.7950"/>
<dbReference type="GO" id="GO:0005525">
    <property type="term" value="F:GTP binding"/>
    <property type="evidence" value="ECO:0007669"/>
    <property type="project" value="UniProtKB-KW"/>
</dbReference>
<evidence type="ECO:0000313" key="9">
    <source>
        <dbReference type="Proteomes" id="UP000032458"/>
    </source>
</evidence>
<evidence type="ECO:0000256" key="1">
    <source>
        <dbReference type="ARBA" id="ARBA00004370"/>
    </source>
</evidence>
<keyword evidence="2" id="KW-0547">Nucleotide-binding</keyword>
<dbReference type="AlphaFoldDB" id="A0A0D7CBL1"/>
<organism evidence="8 9">
    <name type="scientific">Streptomyces natalensis ATCC 27448</name>
    <dbReference type="NCBI Taxonomy" id="1240678"/>
    <lineage>
        <taxon>Bacteria</taxon>
        <taxon>Bacillati</taxon>
        <taxon>Actinomycetota</taxon>
        <taxon>Actinomycetes</taxon>
        <taxon>Kitasatosporales</taxon>
        <taxon>Streptomycetaceae</taxon>
        <taxon>Streptomyces</taxon>
    </lineage>
</organism>
<dbReference type="GO" id="GO:0003924">
    <property type="term" value="F:GTPase activity"/>
    <property type="evidence" value="ECO:0007669"/>
    <property type="project" value="InterPro"/>
</dbReference>
<keyword evidence="4" id="KW-0342">GTP-binding</keyword>
<dbReference type="Pfam" id="PF00350">
    <property type="entry name" value="Dynamin_N"/>
    <property type="match status" value="1"/>
</dbReference>
<comment type="caution">
    <text evidence="8">The sequence shown here is derived from an EMBL/GenBank/DDBJ whole genome shotgun (WGS) entry which is preliminary data.</text>
</comment>
<dbReference type="SUPFAM" id="SSF52540">
    <property type="entry name" value="P-loop containing nucleoside triphosphate hydrolases"/>
    <property type="match status" value="1"/>
</dbReference>
<proteinExistence type="predicted"/>
<feature type="coiled-coil region" evidence="6">
    <location>
        <begin position="634"/>
        <end position="661"/>
    </location>
</feature>